<dbReference type="RefSeq" id="WP_275119743.1">
    <property type="nucleotide sequence ID" value="NZ_JAOTPO010000013.1"/>
</dbReference>
<accession>A0ABT5VL09</accession>
<reference evidence="1" key="1">
    <citation type="submission" date="2024-05" db="EMBL/GenBank/DDBJ databases">
        <title>Alkalihalobacillus sp. strain MEB203 novel alkaliphilic bacterium from Lonar Lake, India.</title>
        <authorList>
            <person name="Joshi A."/>
            <person name="Thite S."/>
            <person name="Mengade P."/>
        </authorList>
    </citation>
    <scope>NUCLEOTIDE SEQUENCE</scope>
    <source>
        <strain evidence="1">MEB 203</strain>
    </source>
</reference>
<gene>
    <name evidence="1" type="ORF">N7Z68_17390</name>
</gene>
<sequence length="151" mass="18173">MKKWMIISVLLLIIIWAAVIMNQMKYTSFEEVVLQKLNINELESVYITRFPDPATVTLRDKNEIKELLNEFSNVKLKEERSQGEYKYWIHINGAAEFADPNIRRISIVLYEDHMRITDSEHRTRRQDTFVVTNEVNYWQALESEDFIWEER</sequence>
<dbReference type="Proteomes" id="UP001148125">
    <property type="component" value="Unassembled WGS sequence"/>
</dbReference>
<proteinExistence type="predicted"/>
<evidence type="ECO:0000313" key="1">
    <source>
        <dbReference type="EMBL" id="MDE5415138.1"/>
    </source>
</evidence>
<evidence type="ECO:0000313" key="2">
    <source>
        <dbReference type="Proteomes" id="UP001148125"/>
    </source>
</evidence>
<protein>
    <submittedName>
        <fullName evidence="1">Uncharacterized protein</fullName>
    </submittedName>
</protein>
<organism evidence="1 2">
    <name type="scientific">Alkalihalobacterium chitinilyticum</name>
    <dbReference type="NCBI Taxonomy" id="2980103"/>
    <lineage>
        <taxon>Bacteria</taxon>
        <taxon>Bacillati</taxon>
        <taxon>Bacillota</taxon>
        <taxon>Bacilli</taxon>
        <taxon>Bacillales</taxon>
        <taxon>Bacillaceae</taxon>
        <taxon>Alkalihalobacterium</taxon>
    </lineage>
</organism>
<comment type="caution">
    <text evidence="1">The sequence shown here is derived from an EMBL/GenBank/DDBJ whole genome shotgun (WGS) entry which is preliminary data.</text>
</comment>
<keyword evidence="2" id="KW-1185">Reference proteome</keyword>
<name>A0ABT5VL09_9BACI</name>
<dbReference type="EMBL" id="JAOTPO010000013">
    <property type="protein sequence ID" value="MDE5415138.1"/>
    <property type="molecule type" value="Genomic_DNA"/>
</dbReference>